<proteinExistence type="inferred from homology"/>
<dbReference type="Proteomes" id="UP001201812">
    <property type="component" value="Unassembled WGS sequence"/>
</dbReference>
<dbReference type="AlphaFoldDB" id="A0AAD4RBG1"/>
<evidence type="ECO:0000313" key="4">
    <source>
        <dbReference type="Proteomes" id="UP001201812"/>
    </source>
</evidence>
<evidence type="ECO:0000256" key="2">
    <source>
        <dbReference type="ARBA" id="ARBA00018951"/>
    </source>
</evidence>
<dbReference type="GO" id="GO:0005829">
    <property type="term" value="C:cytosol"/>
    <property type="evidence" value="ECO:0007669"/>
    <property type="project" value="TreeGrafter"/>
</dbReference>
<dbReference type="PANTHER" id="PTHR21021:SF16">
    <property type="entry name" value="TIP41-LIKE PROTEIN"/>
    <property type="match status" value="1"/>
</dbReference>
<comment type="similarity">
    <text evidence="1">Belongs to the TIP41 family.</text>
</comment>
<dbReference type="EMBL" id="JAKKPZ010000003">
    <property type="protein sequence ID" value="KAI1723806.1"/>
    <property type="molecule type" value="Genomic_DNA"/>
</dbReference>
<reference evidence="3" key="1">
    <citation type="submission" date="2022-01" db="EMBL/GenBank/DDBJ databases">
        <title>Genome Sequence Resource for Two Populations of Ditylenchus destructor, the Migratory Endoparasitic Phytonematode.</title>
        <authorList>
            <person name="Zhang H."/>
            <person name="Lin R."/>
            <person name="Xie B."/>
        </authorList>
    </citation>
    <scope>NUCLEOTIDE SEQUENCE</scope>
    <source>
        <strain evidence="3">BazhouSP</strain>
    </source>
</reference>
<dbReference type="GO" id="GO:0031929">
    <property type="term" value="P:TOR signaling"/>
    <property type="evidence" value="ECO:0007669"/>
    <property type="project" value="TreeGrafter"/>
</dbReference>
<comment type="caution">
    <text evidence="3">The sequence shown here is derived from an EMBL/GenBank/DDBJ whole genome shotgun (WGS) entry which is preliminary data.</text>
</comment>
<gene>
    <name evidence="3" type="ORF">DdX_03982</name>
</gene>
<evidence type="ECO:0000313" key="3">
    <source>
        <dbReference type="EMBL" id="KAI1723806.1"/>
    </source>
</evidence>
<evidence type="ECO:0000256" key="1">
    <source>
        <dbReference type="ARBA" id="ARBA00006658"/>
    </source>
</evidence>
<protein>
    <recommendedName>
        <fullName evidence="2">TIP41-like protein</fullName>
    </recommendedName>
</protein>
<name>A0AAD4RBG1_9BILA</name>
<dbReference type="Pfam" id="PF04176">
    <property type="entry name" value="TIP41"/>
    <property type="match status" value="1"/>
</dbReference>
<dbReference type="InterPro" id="IPR051330">
    <property type="entry name" value="Phosphatase_reg/MetRdx"/>
</dbReference>
<sequence length="274" mass="32199">MTQEKPRKSTRTEERYVFDERVEFCAVQDHILESKCTHVGGKSCQLCKFEKELSIPHLPEMIFAENRLQLRYRRGKTAFEPFIEFNAFDALREVEVGKLPDVKVGASSVWQEARKEMPLREFQRPFDWTYTSNYKGTVGSSVRVEPTEETINIEKLKERVPIVFYTEQTLYEDELADHGCSQMSVRVRVMPTCFLVLCRFYLRVDHVMVRMCDTRIFGEAHKPYVIREWVWREANYGQLSKSDLMNVLDGNLIWPVLPQITSEITKLTCCDMNQ</sequence>
<keyword evidence="4" id="KW-1185">Reference proteome</keyword>
<organism evidence="3 4">
    <name type="scientific">Ditylenchus destructor</name>
    <dbReference type="NCBI Taxonomy" id="166010"/>
    <lineage>
        <taxon>Eukaryota</taxon>
        <taxon>Metazoa</taxon>
        <taxon>Ecdysozoa</taxon>
        <taxon>Nematoda</taxon>
        <taxon>Chromadorea</taxon>
        <taxon>Rhabditida</taxon>
        <taxon>Tylenchina</taxon>
        <taxon>Tylenchomorpha</taxon>
        <taxon>Sphaerularioidea</taxon>
        <taxon>Anguinidae</taxon>
        <taxon>Anguininae</taxon>
        <taxon>Ditylenchus</taxon>
    </lineage>
</organism>
<accession>A0AAD4RBG1</accession>
<dbReference type="InterPro" id="IPR007303">
    <property type="entry name" value="TIP41-like"/>
</dbReference>
<dbReference type="PANTHER" id="PTHR21021">
    <property type="entry name" value="GAF/PUTATIVE CYTOSKELETAL PROTEIN"/>
    <property type="match status" value="1"/>
</dbReference>